<accession>A0A7T8HJS2</accession>
<sequence length="385" mass="42767">MNMILPQSANQEEVITRQLLGNKAQIQGRVQKLSDGSFEAYRGIPYAKAPIGELRFKSPVPYEIQDDTLIDGSKFGEACPQLLKSEVIGSEDCLFLNVFVPGANKGNLPVMVYFPGGTFVMGDGGLYGPEYFMSQGNVILVTVNYRLGSLGFLSLEDDTIAGNMGLKDQMEALRWVQAHIQSFGGDKDSVTILAIQRVEYQFSVFSWRKNPFMHSTHAPSYYSSILANDLGCDTETTIKTLDCLREISMAELVQKQHIPWKPVEDFGYASKPLFKRSFAEALGHGTFRHVPILIGGTSEEGALFTPKLFANDGEKFVEISENFDILGSTLLMCIDEADVTEEDSATANIINIEYFNKENITYSSENIDKLIKMLTDVHFLGPLDN</sequence>
<protein>
    <submittedName>
        <fullName evidence="3">Carboxylic ester hydrolase</fullName>
    </submittedName>
</protein>
<dbReference type="OrthoDB" id="6846267at2759"/>
<evidence type="ECO:0000259" key="2">
    <source>
        <dbReference type="Pfam" id="PF00135"/>
    </source>
</evidence>
<dbReference type="Proteomes" id="UP000595437">
    <property type="component" value="Chromosome 7"/>
</dbReference>
<dbReference type="InterPro" id="IPR019819">
    <property type="entry name" value="Carboxylesterase_B_CS"/>
</dbReference>
<dbReference type="InterPro" id="IPR002018">
    <property type="entry name" value="CarbesteraseB"/>
</dbReference>
<feature type="non-terminal residue" evidence="3">
    <location>
        <position position="1"/>
    </location>
</feature>
<dbReference type="Gene3D" id="3.40.50.1820">
    <property type="entry name" value="alpha/beta hydrolase"/>
    <property type="match status" value="2"/>
</dbReference>
<dbReference type="EMBL" id="CP045896">
    <property type="protein sequence ID" value="QQP50730.1"/>
    <property type="molecule type" value="Genomic_DNA"/>
</dbReference>
<organism evidence="3 4">
    <name type="scientific">Caligus rogercresseyi</name>
    <name type="common">Sea louse</name>
    <dbReference type="NCBI Taxonomy" id="217165"/>
    <lineage>
        <taxon>Eukaryota</taxon>
        <taxon>Metazoa</taxon>
        <taxon>Ecdysozoa</taxon>
        <taxon>Arthropoda</taxon>
        <taxon>Crustacea</taxon>
        <taxon>Multicrustacea</taxon>
        <taxon>Hexanauplia</taxon>
        <taxon>Copepoda</taxon>
        <taxon>Siphonostomatoida</taxon>
        <taxon>Caligidae</taxon>
        <taxon>Caligus</taxon>
    </lineage>
</organism>
<dbReference type="Pfam" id="PF00135">
    <property type="entry name" value="COesterase"/>
    <property type="match status" value="2"/>
</dbReference>
<dbReference type="SUPFAM" id="SSF53474">
    <property type="entry name" value="alpha/beta-Hydrolases"/>
    <property type="match status" value="1"/>
</dbReference>
<dbReference type="AlphaFoldDB" id="A0A7T8HJS2"/>
<dbReference type="PROSITE" id="PS00941">
    <property type="entry name" value="CARBOXYLESTERASE_B_2"/>
    <property type="match status" value="1"/>
</dbReference>
<gene>
    <name evidence="3" type="ORF">FKW44_011847</name>
</gene>
<evidence type="ECO:0000256" key="1">
    <source>
        <dbReference type="ARBA" id="ARBA00023180"/>
    </source>
</evidence>
<evidence type="ECO:0000313" key="3">
    <source>
        <dbReference type="EMBL" id="QQP50730.1"/>
    </source>
</evidence>
<dbReference type="InterPro" id="IPR029058">
    <property type="entry name" value="AB_hydrolase_fold"/>
</dbReference>
<keyword evidence="3" id="KW-0378">Hydrolase</keyword>
<name>A0A7T8HJS2_CALRO</name>
<evidence type="ECO:0000313" key="4">
    <source>
        <dbReference type="Proteomes" id="UP000595437"/>
    </source>
</evidence>
<dbReference type="PANTHER" id="PTHR11559">
    <property type="entry name" value="CARBOXYLESTERASE"/>
    <property type="match status" value="1"/>
</dbReference>
<keyword evidence="4" id="KW-1185">Reference proteome</keyword>
<dbReference type="InterPro" id="IPR050309">
    <property type="entry name" value="Type-B_Carboxylest/Lipase"/>
</dbReference>
<proteinExistence type="predicted"/>
<reference evidence="4" key="1">
    <citation type="submission" date="2021-01" db="EMBL/GenBank/DDBJ databases">
        <title>Caligus Genome Assembly.</title>
        <authorList>
            <person name="Gallardo-Escarate C."/>
        </authorList>
    </citation>
    <scope>NUCLEOTIDE SEQUENCE [LARGE SCALE GENOMIC DNA]</scope>
</reference>
<feature type="domain" description="Carboxylesterase type B" evidence="2">
    <location>
        <begin position="24"/>
        <end position="193"/>
    </location>
</feature>
<dbReference type="GO" id="GO:0016787">
    <property type="term" value="F:hydrolase activity"/>
    <property type="evidence" value="ECO:0007669"/>
    <property type="project" value="UniProtKB-KW"/>
</dbReference>
<feature type="domain" description="Carboxylesterase type B" evidence="2">
    <location>
        <begin position="219"/>
        <end position="382"/>
    </location>
</feature>
<keyword evidence="1" id="KW-0325">Glycoprotein</keyword>